<feature type="compositionally biased region" description="Basic and acidic residues" evidence="1">
    <location>
        <begin position="165"/>
        <end position="178"/>
    </location>
</feature>
<feature type="compositionally biased region" description="Basic and acidic residues" evidence="1">
    <location>
        <begin position="188"/>
        <end position="197"/>
    </location>
</feature>
<evidence type="ECO:0000313" key="2">
    <source>
        <dbReference type="EMBL" id="CEL94023.1"/>
    </source>
</evidence>
<feature type="region of interest" description="Disordered" evidence="1">
    <location>
        <begin position="372"/>
        <end position="395"/>
    </location>
</feature>
<evidence type="ECO:0000313" key="3">
    <source>
        <dbReference type="Proteomes" id="UP000041254"/>
    </source>
</evidence>
<organism evidence="2 3">
    <name type="scientific">Vitrella brassicaformis (strain CCMP3155)</name>
    <dbReference type="NCBI Taxonomy" id="1169540"/>
    <lineage>
        <taxon>Eukaryota</taxon>
        <taxon>Sar</taxon>
        <taxon>Alveolata</taxon>
        <taxon>Colpodellida</taxon>
        <taxon>Vitrellaceae</taxon>
        <taxon>Vitrella</taxon>
    </lineage>
</organism>
<keyword evidence="3" id="KW-1185">Reference proteome</keyword>
<feature type="region of interest" description="Disordered" evidence="1">
    <location>
        <begin position="464"/>
        <end position="496"/>
    </location>
</feature>
<accession>A0A0G4EDE8</accession>
<feature type="compositionally biased region" description="Polar residues" evidence="1">
    <location>
        <begin position="473"/>
        <end position="487"/>
    </location>
</feature>
<dbReference type="VEuPathDB" id="CryptoDB:Vbra_20368"/>
<protein>
    <submittedName>
        <fullName evidence="2">Uncharacterized protein</fullName>
    </submittedName>
</protein>
<name>A0A0G4EDE8_VITBC</name>
<feature type="compositionally biased region" description="Low complexity" evidence="1">
    <location>
        <begin position="228"/>
        <end position="239"/>
    </location>
</feature>
<dbReference type="InParanoid" id="A0A0G4EDE8"/>
<feature type="region of interest" description="Disordered" evidence="1">
    <location>
        <begin position="61"/>
        <end position="95"/>
    </location>
</feature>
<proteinExistence type="predicted"/>
<feature type="compositionally biased region" description="Low complexity" evidence="1">
    <location>
        <begin position="147"/>
        <end position="164"/>
    </location>
</feature>
<feature type="region of interest" description="Disordered" evidence="1">
    <location>
        <begin position="108"/>
        <end position="255"/>
    </location>
</feature>
<feature type="compositionally biased region" description="Low complexity" evidence="1">
    <location>
        <begin position="65"/>
        <end position="82"/>
    </location>
</feature>
<sequence>MFLYLYHRLKGLCNCVYGMSGRRRGACGALTGQKSNPYTDKHEDFEIDGLLTHTDDAAHVGPMQMRAGGSAGSSSSREGAMGVVMDSEGEEEPKALSQDEILAYMSQRRQGGGKRGDSDSPTHSKSRHGRSSNRPPKPSQHKTELKPTTSAQQQSPQPAQTQPPHTDDDWKGVEEGTHTTHTHSHAHTRADALHVRIDTPPVPETAPAPQDHPASSSSGVLTYPPGNAVSASSSRSSSVHVTGGLGMGPDSRGARRGFLDEFDEELDDIGEGVIGAKAHEQPQPQQPPPPNPFYPHHDTHTYMYGGDPHSHNIEVVPMAAEANNLADFIDGTEEEIEPSARADLSPPIPLLHQPPPPPPPFYTSLNHQLANGTTTTASTNHTDTHTHTHTSSAVGAGGPQLFAIHDEDDHELENGIDDDFFSTSQLDGAAINGAAGDDFDPDRAMADLDAFMGEGKMGGAAVNGARPHKAVPASTSTISSGVPTRNGSVEGAVSLV</sequence>
<gene>
    <name evidence="2" type="ORF">Vbra_20368</name>
</gene>
<dbReference type="EMBL" id="CDMY01000201">
    <property type="protein sequence ID" value="CEL94023.1"/>
    <property type="molecule type" value="Genomic_DNA"/>
</dbReference>
<evidence type="ECO:0000256" key="1">
    <source>
        <dbReference type="SAM" id="MobiDB-lite"/>
    </source>
</evidence>
<reference evidence="2 3" key="1">
    <citation type="submission" date="2014-11" db="EMBL/GenBank/DDBJ databases">
        <authorList>
            <person name="Zhu J."/>
            <person name="Qi W."/>
            <person name="Song R."/>
        </authorList>
    </citation>
    <scope>NUCLEOTIDE SEQUENCE [LARGE SCALE GENOMIC DNA]</scope>
</reference>
<dbReference type="Proteomes" id="UP000041254">
    <property type="component" value="Unassembled WGS sequence"/>
</dbReference>
<dbReference type="AlphaFoldDB" id="A0A0G4EDE8"/>